<sequence length="518" mass="57972">MTLAFNRVTKTSQELLKSRYMSEDNPFASAQEMLAQLEAVFGDHHSSTTACRTLASLMFDIKQDDINAFIARVSALADEADIRISQRKSLLYTKLPPGFDFTGHLRLATVNDGVSFESFIRSLTAAVVSRKEGFAYRQKNSAPKRKRKRESPSPPRQRRERSERCEARKEDSTGMCSVPQIAQIGRSEPSKEFTVPVEVKIDGIGMKTKALCDTGAGIYLSMTPEFAQRVVRSLKGKIMKLPKPLQLADFSGTSRGVITDYIRASLTIDNRQFNCQKFLIMRSNHDVFVGQNFWVQHRVGLVPFDKSFLWPDDIPPLTHGAKPFPLSDDPPRPVSIKHQADVIRRDRLREKEDKKIKRMVILKRNWREPVNVSAIGQASNSPQPSMKVPESPTGDGTVVTSMAAAHSRQTGWVGIPMPIKPVPLVELPEGVVIITECSAAPVSTAKREQDWPKMFDDKPIPFPEGETPEHIGLVRQGDIEKDAPFVKSPEQLESFNKMKQLATEAPVLAFFKSGTQSR</sequence>
<feature type="compositionally biased region" description="Polar residues" evidence="1">
    <location>
        <begin position="375"/>
        <end position="384"/>
    </location>
</feature>
<evidence type="ECO:0000313" key="3">
    <source>
        <dbReference type="Proteomes" id="UP000016801"/>
    </source>
</evidence>
<dbReference type="HOGENOM" id="CLU_028538_0_0_1"/>
<dbReference type="CDD" id="cd00303">
    <property type="entry name" value="retropepsin_like"/>
    <property type="match status" value="1"/>
</dbReference>
<dbReference type="STRING" id="1111077.M1VWC6"/>
<dbReference type="VEuPathDB" id="FungiDB:CPUR_04888"/>
<dbReference type="EMBL" id="CAGA01000027">
    <property type="protein sequence ID" value="CCE31037.1"/>
    <property type="molecule type" value="Genomic_DNA"/>
</dbReference>
<dbReference type="OrthoDB" id="5507459at2759"/>
<dbReference type="Proteomes" id="UP000016801">
    <property type="component" value="Unassembled WGS sequence"/>
</dbReference>
<dbReference type="InterPro" id="IPR021109">
    <property type="entry name" value="Peptidase_aspartic_dom_sf"/>
</dbReference>
<dbReference type="Gene3D" id="2.40.70.10">
    <property type="entry name" value="Acid Proteases"/>
    <property type="match status" value="1"/>
</dbReference>
<accession>M1VWC6</accession>
<dbReference type="AlphaFoldDB" id="M1VWC6"/>
<feature type="region of interest" description="Disordered" evidence="1">
    <location>
        <begin position="375"/>
        <end position="394"/>
    </location>
</feature>
<reference evidence="2 3" key="1">
    <citation type="journal article" date="2013" name="PLoS Genet.">
        <title>Plant-symbiotic fungi as chemical engineers: Multi-genome analysis of the Clavicipitaceae reveals dynamics of alkaloid loci.</title>
        <authorList>
            <person name="Schardl C.L."/>
            <person name="Young C.A."/>
            <person name="Hesse U."/>
            <person name="Amyotte S.G."/>
            <person name="Andreeva K."/>
            <person name="Calie P.J."/>
            <person name="Fleetwood D.J."/>
            <person name="Haws D.C."/>
            <person name="Moore N."/>
            <person name="Oeser B."/>
            <person name="Panaccione D.G."/>
            <person name="Schweri K.K."/>
            <person name="Voisey C.R."/>
            <person name="Farman M.L."/>
            <person name="Jaromczyk J.W."/>
            <person name="Roe B.A."/>
            <person name="O'Sullivan D.M."/>
            <person name="Scott B."/>
            <person name="Tudzynski P."/>
            <person name="An Z."/>
            <person name="Arnaoudova E.G."/>
            <person name="Bullock C.T."/>
            <person name="Charlton N.D."/>
            <person name="Chen L."/>
            <person name="Cox M."/>
            <person name="Dinkins R.D."/>
            <person name="Florea S."/>
            <person name="Glenn A.E."/>
            <person name="Gordon A."/>
            <person name="Gueldener U."/>
            <person name="Harris D.R."/>
            <person name="Hollin W."/>
            <person name="Jaromczyk J."/>
            <person name="Johnson R.D."/>
            <person name="Khan A.K."/>
            <person name="Leistner E."/>
            <person name="Leuchtmann A."/>
            <person name="Li C."/>
            <person name="Liu J."/>
            <person name="Liu J."/>
            <person name="Liu M."/>
            <person name="Mace W."/>
            <person name="Machado C."/>
            <person name="Nagabhyru P."/>
            <person name="Pan J."/>
            <person name="Schmid J."/>
            <person name="Sugawara K."/>
            <person name="Steiner U."/>
            <person name="Takach J.E."/>
            <person name="Tanaka E."/>
            <person name="Webb J.S."/>
            <person name="Wilson E.V."/>
            <person name="Wiseman J.L."/>
            <person name="Yoshida R."/>
            <person name="Zeng Z."/>
        </authorList>
    </citation>
    <scope>NUCLEOTIDE SEQUENCE [LARGE SCALE GENOMIC DNA]</scope>
    <source>
        <strain evidence="2 3">20.1</strain>
    </source>
</reference>
<comment type="caution">
    <text evidence="2">The sequence shown here is derived from an EMBL/GenBank/DDBJ whole genome shotgun (WGS) entry which is preliminary data.</text>
</comment>
<name>M1VWC6_CLAP2</name>
<evidence type="ECO:0000313" key="2">
    <source>
        <dbReference type="EMBL" id="CCE31037.1"/>
    </source>
</evidence>
<feature type="region of interest" description="Disordered" evidence="1">
    <location>
        <begin position="137"/>
        <end position="179"/>
    </location>
</feature>
<feature type="compositionally biased region" description="Basic and acidic residues" evidence="1">
    <location>
        <begin position="160"/>
        <end position="172"/>
    </location>
</feature>
<keyword evidence="3" id="KW-1185">Reference proteome</keyword>
<organism evidence="2 3">
    <name type="scientific">Claviceps purpurea (strain 20.1)</name>
    <name type="common">Ergot fungus</name>
    <name type="synonym">Sphacelia segetum</name>
    <dbReference type="NCBI Taxonomy" id="1111077"/>
    <lineage>
        <taxon>Eukaryota</taxon>
        <taxon>Fungi</taxon>
        <taxon>Dikarya</taxon>
        <taxon>Ascomycota</taxon>
        <taxon>Pezizomycotina</taxon>
        <taxon>Sordariomycetes</taxon>
        <taxon>Hypocreomycetidae</taxon>
        <taxon>Hypocreales</taxon>
        <taxon>Clavicipitaceae</taxon>
        <taxon>Claviceps</taxon>
    </lineage>
</organism>
<proteinExistence type="predicted"/>
<evidence type="ECO:0000256" key="1">
    <source>
        <dbReference type="SAM" id="MobiDB-lite"/>
    </source>
</evidence>
<dbReference type="eggNOG" id="ENOG502SWD4">
    <property type="taxonomic scope" value="Eukaryota"/>
</dbReference>
<protein>
    <submittedName>
        <fullName evidence="2">Uncharacterized protein</fullName>
    </submittedName>
</protein>
<gene>
    <name evidence="2" type="ORF">CPUR_04888</name>
</gene>